<dbReference type="PANTHER" id="PTHR39945">
    <property type="entry name" value="FI14129P"/>
    <property type="match status" value="1"/>
</dbReference>
<evidence type="ECO:0000313" key="4">
    <source>
        <dbReference type="RefSeq" id="XP_005176872.1"/>
    </source>
</evidence>
<evidence type="ECO:0000256" key="1">
    <source>
        <dbReference type="SAM" id="SignalP"/>
    </source>
</evidence>
<dbReference type="EnsemblMetazoa" id="MDOA008842-RA">
    <property type="protein sequence ID" value="MDOA008842-PA"/>
    <property type="gene ID" value="MDOA008842"/>
</dbReference>
<dbReference type="PANTHER" id="PTHR39945:SF1">
    <property type="entry name" value="FI14129P"/>
    <property type="match status" value="1"/>
</dbReference>
<dbReference type="AlphaFoldDB" id="A0A1I8MVE2"/>
<dbReference type="VEuPathDB" id="VectorBase:MDOA008842"/>
<dbReference type="GeneID" id="101901173"/>
<dbReference type="Proteomes" id="UP001652621">
    <property type="component" value="Unplaced"/>
</dbReference>
<dbReference type="RefSeq" id="XP_005176872.1">
    <property type="nucleotide sequence ID" value="XM_005176815.3"/>
</dbReference>
<evidence type="ECO:0000313" key="3">
    <source>
        <dbReference type="Proteomes" id="UP001652621"/>
    </source>
</evidence>
<gene>
    <name evidence="2" type="primary">101901173</name>
    <name evidence="4" type="synonym">LOC101901173</name>
</gene>
<dbReference type="OrthoDB" id="8178576at2759"/>
<organism evidence="2">
    <name type="scientific">Musca domestica</name>
    <name type="common">House fly</name>
    <dbReference type="NCBI Taxonomy" id="7370"/>
    <lineage>
        <taxon>Eukaryota</taxon>
        <taxon>Metazoa</taxon>
        <taxon>Ecdysozoa</taxon>
        <taxon>Arthropoda</taxon>
        <taxon>Hexapoda</taxon>
        <taxon>Insecta</taxon>
        <taxon>Pterygota</taxon>
        <taxon>Neoptera</taxon>
        <taxon>Endopterygota</taxon>
        <taxon>Diptera</taxon>
        <taxon>Brachycera</taxon>
        <taxon>Muscomorpha</taxon>
        <taxon>Muscoidea</taxon>
        <taxon>Muscidae</taxon>
        <taxon>Musca</taxon>
    </lineage>
</organism>
<proteinExistence type="predicted"/>
<dbReference type="KEGG" id="mde:101901173"/>
<keyword evidence="3" id="KW-1185">Reference proteome</keyword>
<keyword evidence="1" id="KW-0732">Signal</keyword>
<evidence type="ECO:0000313" key="2">
    <source>
        <dbReference type="EnsemblMetazoa" id="MDOA008842-PA"/>
    </source>
</evidence>
<name>A0A1I8MVE2_MUSDO</name>
<reference evidence="2" key="1">
    <citation type="submission" date="2020-05" db="UniProtKB">
        <authorList>
            <consortium name="EnsemblMetazoa"/>
        </authorList>
    </citation>
    <scope>IDENTIFICATION</scope>
    <source>
        <strain evidence="2">Aabys</strain>
    </source>
</reference>
<protein>
    <submittedName>
        <fullName evidence="4">Uncharacterized protein LOC101901173 isoform X1</fullName>
    </submittedName>
</protein>
<dbReference type="VEuPathDB" id="VectorBase:MDOMA2_006194"/>
<feature type="signal peptide" evidence="1">
    <location>
        <begin position="1"/>
        <end position="27"/>
    </location>
</feature>
<dbReference type="eggNOG" id="ENOG502SEU1">
    <property type="taxonomic scope" value="Eukaryota"/>
</dbReference>
<feature type="chain" id="PRO_5044560895" evidence="1">
    <location>
        <begin position="28"/>
        <end position="107"/>
    </location>
</feature>
<sequence>MKRNIVLTLIVLLAVAILLPAVKLTHSMPIDEDYLNDDHSGEYNGRLDEETKEQVRQCEEDQTAMELCMRCAKITKSTTVYPLCCGNVEGVKEWCYAYVYYRVEPQL</sequence>
<reference evidence="4" key="2">
    <citation type="submission" date="2025-04" db="UniProtKB">
        <authorList>
            <consortium name="RefSeq"/>
        </authorList>
    </citation>
    <scope>IDENTIFICATION</scope>
    <source>
        <strain evidence="4">Aabys</strain>
    </source>
</reference>
<accession>A0A1I8MVE2</accession>